<evidence type="ECO:0000256" key="1">
    <source>
        <dbReference type="SAM" id="SignalP"/>
    </source>
</evidence>
<dbReference type="OrthoDB" id="5150128at2"/>
<dbReference type="RefSeq" id="WP_050668321.1">
    <property type="nucleotide sequence ID" value="NZ_LAIR01000002.1"/>
</dbReference>
<sequence>MHTIMRRTAALALAATIPFGLAACGGGDKPSKGEVKAGYAKVASSRVGASAQNPEFKKSMDKFTGCIVDKTYDDLSADTLNAIKDGDTDADISKDDEKKIDKATNECKSTLTP</sequence>
<dbReference type="EMBL" id="LAIR01000002">
    <property type="protein sequence ID" value="KNX36109.1"/>
    <property type="molecule type" value="Genomic_DNA"/>
</dbReference>
<keyword evidence="3" id="KW-1185">Reference proteome</keyword>
<feature type="signal peptide" evidence="1">
    <location>
        <begin position="1"/>
        <end position="22"/>
    </location>
</feature>
<proteinExistence type="predicted"/>
<gene>
    <name evidence="2" type="ORF">VV01_01410</name>
</gene>
<feature type="chain" id="PRO_5005562924" description="DUF732 domain-containing protein" evidence="1">
    <location>
        <begin position="23"/>
        <end position="113"/>
    </location>
</feature>
<dbReference type="AlphaFoldDB" id="A0A0L6CEK1"/>
<dbReference type="PROSITE" id="PS51257">
    <property type="entry name" value="PROKAR_LIPOPROTEIN"/>
    <property type="match status" value="1"/>
</dbReference>
<organism evidence="2 3">
    <name type="scientific">Luteipulveratus halotolerans</name>
    <dbReference type="NCBI Taxonomy" id="1631356"/>
    <lineage>
        <taxon>Bacteria</taxon>
        <taxon>Bacillati</taxon>
        <taxon>Actinomycetota</taxon>
        <taxon>Actinomycetes</taxon>
        <taxon>Micrococcales</taxon>
        <taxon>Dermacoccaceae</taxon>
        <taxon>Luteipulveratus</taxon>
    </lineage>
</organism>
<keyword evidence="1" id="KW-0732">Signal</keyword>
<name>A0A0L6CEK1_9MICO</name>
<comment type="caution">
    <text evidence="2">The sequence shown here is derived from an EMBL/GenBank/DDBJ whole genome shotgun (WGS) entry which is preliminary data.</text>
</comment>
<evidence type="ECO:0000313" key="2">
    <source>
        <dbReference type="EMBL" id="KNX36109.1"/>
    </source>
</evidence>
<evidence type="ECO:0008006" key="4">
    <source>
        <dbReference type="Google" id="ProtNLM"/>
    </source>
</evidence>
<accession>A0A0L6CEK1</accession>
<protein>
    <recommendedName>
        <fullName evidence="4">DUF732 domain-containing protein</fullName>
    </recommendedName>
</protein>
<dbReference type="Proteomes" id="UP000037397">
    <property type="component" value="Unassembled WGS sequence"/>
</dbReference>
<reference evidence="3" key="1">
    <citation type="submission" date="2015-03" db="EMBL/GenBank/DDBJ databases">
        <title>Luteipulveratus halotolerans sp. nov., a novel actinobacterium (Dermacoccaceae) from Sarawak, Malaysia.</title>
        <authorList>
            <person name="Juboi H."/>
            <person name="Basik A."/>
            <person name="Shamsul S.S."/>
            <person name="Arnold P."/>
            <person name="Schmitt E.K."/>
            <person name="Sanglier J.-J."/>
            <person name="Yeo T."/>
        </authorList>
    </citation>
    <scope>NUCLEOTIDE SEQUENCE [LARGE SCALE GENOMIC DNA]</scope>
    <source>
        <strain evidence="3">C296001</strain>
    </source>
</reference>
<evidence type="ECO:0000313" key="3">
    <source>
        <dbReference type="Proteomes" id="UP000037397"/>
    </source>
</evidence>